<name>A0A0A9G8W4_ARUDO</name>
<dbReference type="EMBL" id="GBRH01176376">
    <property type="protein sequence ID" value="JAE21520.1"/>
    <property type="molecule type" value="Transcribed_RNA"/>
</dbReference>
<reference evidence="1" key="1">
    <citation type="submission" date="2014-09" db="EMBL/GenBank/DDBJ databases">
        <authorList>
            <person name="Magalhaes I.L.F."/>
            <person name="Oliveira U."/>
            <person name="Santos F.R."/>
            <person name="Vidigal T.H.D.A."/>
            <person name="Brescovit A.D."/>
            <person name="Santos A.J."/>
        </authorList>
    </citation>
    <scope>NUCLEOTIDE SEQUENCE</scope>
    <source>
        <tissue evidence="1">Shoot tissue taken approximately 20 cm above the soil surface</tissue>
    </source>
</reference>
<accession>A0A0A9G8W4</accession>
<proteinExistence type="predicted"/>
<dbReference type="AlphaFoldDB" id="A0A0A9G8W4"/>
<sequence length="53" mass="5581">MILGGSGFLTRVEAFQFSEVLLPKVALDCDRDAAPGCVTDRRCTGSAVAVIHS</sequence>
<reference evidence="1" key="2">
    <citation type="journal article" date="2015" name="Data Brief">
        <title>Shoot transcriptome of the giant reed, Arundo donax.</title>
        <authorList>
            <person name="Barrero R.A."/>
            <person name="Guerrero F.D."/>
            <person name="Moolhuijzen P."/>
            <person name="Goolsby J.A."/>
            <person name="Tidwell J."/>
            <person name="Bellgard S.E."/>
            <person name="Bellgard M.I."/>
        </authorList>
    </citation>
    <scope>NUCLEOTIDE SEQUENCE</scope>
    <source>
        <tissue evidence="1">Shoot tissue taken approximately 20 cm above the soil surface</tissue>
    </source>
</reference>
<organism evidence="1">
    <name type="scientific">Arundo donax</name>
    <name type="common">Giant reed</name>
    <name type="synonym">Donax arundinaceus</name>
    <dbReference type="NCBI Taxonomy" id="35708"/>
    <lineage>
        <taxon>Eukaryota</taxon>
        <taxon>Viridiplantae</taxon>
        <taxon>Streptophyta</taxon>
        <taxon>Embryophyta</taxon>
        <taxon>Tracheophyta</taxon>
        <taxon>Spermatophyta</taxon>
        <taxon>Magnoliopsida</taxon>
        <taxon>Liliopsida</taxon>
        <taxon>Poales</taxon>
        <taxon>Poaceae</taxon>
        <taxon>PACMAD clade</taxon>
        <taxon>Arundinoideae</taxon>
        <taxon>Arundineae</taxon>
        <taxon>Arundo</taxon>
    </lineage>
</organism>
<protein>
    <submittedName>
        <fullName evidence="1">Uncharacterized protein</fullName>
    </submittedName>
</protein>
<evidence type="ECO:0000313" key="1">
    <source>
        <dbReference type="EMBL" id="JAE21520.1"/>
    </source>
</evidence>